<dbReference type="EMBL" id="CP023695">
    <property type="protein sequence ID" value="QEV20722.1"/>
    <property type="molecule type" value="Genomic_DNA"/>
</dbReference>
<dbReference type="Pfam" id="PF00005">
    <property type="entry name" value="ABC_tran"/>
    <property type="match status" value="1"/>
</dbReference>
<dbReference type="GO" id="GO:0005886">
    <property type="term" value="C:plasma membrane"/>
    <property type="evidence" value="ECO:0007669"/>
    <property type="project" value="TreeGrafter"/>
</dbReference>
<proteinExistence type="predicted"/>
<keyword evidence="2" id="KW-0547">Nucleotide-binding</keyword>
<feature type="region of interest" description="Disordered" evidence="4">
    <location>
        <begin position="297"/>
        <end position="331"/>
    </location>
</feature>
<dbReference type="Gene3D" id="3.40.50.300">
    <property type="entry name" value="P-loop containing nucleotide triphosphate hydrolases"/>
    <property type="match status" value="1"/>
</dbReference>
<feature type="domain" description="ABC transporter" evidence="5">
    <location>
        <begin position="34"/>
        <end position="275"/>
    </location>
</feature>
<dbReference type="Proteomes" id="UP000326553">
    <property type="component" value="Chromosome"/>
</dbReference>
<evidence type="ECO:0000256" key="2">
    <source>
        <dbReference type="ARBA" id="ARBA00022741"/>
    </source>
</evidence>
<dbReference type="InterPro" id="IPR015854">
    <property type="entry name" value="ABC_transpr_LolD-like"/>
</dbReference>
<evidence type="ECO:0000256" key="1">
    <source>
        <dbReference type="ARBA" id="ARBA00022448"/>
    </source>
</evidence>
<dbReference type="KEGG" id="salw:CP975_27080"/>
<dbReference type="SMART" id="SM00382">
    <property type="entry name" value="AAA"/>
    <property type="match status" value="1"/>
</dbReference>
<evidence type="ECO:0000256" key="3">
    <source>
        <dbReference type="ARBA" id="ARBA00022840"/>
    </source>
</evidence>
<dbReference type="InterPro" id="IPR027417">
    <property type="entry name" value="P-loop_NTPase"/>
</dbReference>
<evidence type="ECO:0000256" key="4">
    <source>
        <dbReference type="SAM" id="MobiDB-lite"/>
    </source>
</evidence>
<reference evidence="6 7" key="1">
    <citation type="submission" date="2017-09" db="EMBL/GenBank/DDBJ databases">
        <authorList>
            <person name="Lee N."/>
            <person name="Cho B.-K."/>
        </authorList>
    </citation>
    <scope>NUCLEOTIDE SEQUENCE [LARGE SCALE GENOMIC DNA]</scope>
    <source>
        <strain evidence="6 7">ATCC 12461</strain>
    </source>
</reference>
<dbReference type="InterPro" id="IPR003439">
    <property type="entry name" value="ABC_transporter-like_ATP-bd"/>
</dbReference>
<organism evidence="6 7">
    <name type="scientific">Streptomyces alboniger</name>
    <dbReference type="NCBI Taxonomy" id="132473"/>
    <lineage>
        <taxon>Bacteria</taxon>
        <taxon>Bacillati</taxon>
        <taxon>Actinomycetota</taxon>
        <taxon>Actinomycetes</taxon>
        <taxon>Kitasatosporales</taxon>
        <taxon>Streptomycetaceae</taxon>
        <taxon>Streptomyces</taxon>
        <taxon>Streptomyces aurantiacus group</taxon>
    </lineage>
</organism>
<name>A0A5J6HNC7_STRAD</name>
<dbReference type="SUPFAM" id="SSF52540">
    <property type="entry name" value="P-loop containing nucleoside triphosphate hydrolases"/>
    <property type="match status" value="1"/>
</dbReference>
<sequence length="331" mass="36074">MTEPSSYEGAGGELAALEARARAARRPTGDEGLIVCDNLVRVYRTEEVEVQALQGLDLVVSEGECVALVGASGSGKSTLLSILSGLDLPTAGRAKVAGHDLLAMGRRERLGYRRHTVGFVWQQAGRNLLPYLTALENVALPMKYARVPRRSRREKAAELLGVLGVAHCRDRRPTELSGGEQQRVAVAVATANSPRVLLADEPTGELDTAGGESVFAALRRANEHLGATVLVVTHDPLVSEQVRRTVRIRDGRTSTETLRERDGRGEEFTVLDRAGRLQLPEEYVERYGLRGRVRLTAEPDHVGVWPDGTEPPDDGTPNETRTSGADRRKRH</sequence>
<dbReference type="PROSITE" id="PS00211">
    <property type="entry name" value="ABC_TRANSPORTER_1"/>
    <property type="match status" value="1"/>
</dbReference>
<dbReference type="InterPro" id="IPR003593">
    <property type="entry name" value="AAA+_ATPase"/>
</dbReference>
<dbReference type="RefSeq" id="WP_055528423.1">
    <property type="nucleotide sequence ID" value="NZ_CP023695.1"/>
</dbReference>
<gene>
    <name evidence="6" type="ORF">CP975_27080</name>
</gene>
<dbReference type="PANTHER" id="PTHR24220:SF685">
    <property type="entry name" value="ABC TRANSPORTER RELATED"/>
    <property type="match status" value="1"/>
</dbReference>
<dbReference type="CDD" id="cd03255">
    <property type="entry name" value="ABC_MJ0796_LolCDE_FtsE"/>
    <property type="match status" value="1"/>
</dbReference>
<dbReference type="PANTHER" id="PTHR24220">
    <property type="entry name" value="IMPORT ATP-BINDING PROTEIN"/>
    <property type="match status" value="1"/>
</dbReference>
<evidence type="ECO:0000313" key="6">
    <source>
        <dbReference type="EMBL" id="QEV20722.1"/>
    </source>
</evidence>
<protein>
    <submittedName>
        <fullName evidence="6">ABC transporter ATP-binding protein</fullName>
    </submittedName>
</protein>
<dbReference type="InterPro" id="IPR017911">
    <property type="entry name" value="MacB-like_ATP-bd"/>
</dbReference>
<keyword evidence="1" id="KW-0813">Transport</keyword>
<evidence type="ECO:0000259" key="5">
    <source>
        <dbReference type="PROSITE" id="PS50893"/>
    </source>
</evidence>
<dbReference type="GO" id="GO:0022857">
    <property type="term" value="F:transmembrane transporter activity"/>
    <property type="evidence" value="ECO:0007669"/>
    <property type="project" value="TreeGrafter"/>
</dbReference>
<keyword evidence="7" id="KW-1185">Reference proteome</keyword>
<dbReference type="PROSITE" id="PS50893">
    <property type="entry name" value="ABC_TRANSPORTER_2"/>
    <property type="match status" value="1"/>
</dbReference>
<evidence type="ECO:0000313" key="7">
    <source>
        <dbReference type="Proteomes" id="UP000326553"/>
    </source>
</evidence>
<keyword evidence="3 6" id="KW-0067">ATP-binding</keyword>
<dbReference type="OrthoDB" id="9802264at2"/>
<dbReference type="GO" id="GO:0005524">
    <property type="term" value="F:ATP binding"/>
    <property type="evidence" value="ECO:0007669"/>
    <property type="project" value="UniProtKB-KW"/>
</dbReference>
<dbReference type="AlphaFoldDB" id="A0A5J6HNC7"/>
<dbReference type="InterPro" id="IPR017871">
    <property type="entry name" value="ABC_transporter-like_CS"/>
</dbReference>
<dbReference type="GO" id="GO:0016887">
    <property type="term" value="F:ATP hydrolysis activity"/>
    <property type="evidence" value="ECO:0007669"/>
    <property type="project" value="InterPro"/>
</dbReference>
<accession>A0A5J6HNC7</accession>